<accession>A0A9P6D7T9</accession>
<dbReference type="OrthoDB" id="3023006at2759"/>
<name>A0A9P6D7T9_9AGAR</name>
<organism evidence="1 2">
    <name type="scientific">Pholiota conissans</name>
    <dbReference type="NCBI Taxonomy" id="109636"/>
    <lineage>
        <taxon>Eukaryota</taxon>
        <taxon>Fungi</taxon>
        <taxon>Dikarya</taxon>
        <taxon>Basidiomycota</taxon>
        <taxon>Agaricomycotina</taxon>
        <taxon>Agaricomycetes</taxon>
        <taxon>Agaricomycetidae</taxon>
        <taxon>Agaricales</taxon>
        <taxon>Agaricineae</taxon>
        <taxon>Strophariaceae</taxon>
        <taxon>Pholiota</taxon>
    </lineage>
</organism>
<comment type="caution">
    <text evidence="1">The sequence shown here is derived from an EMBL/GenBank/DDBJ whole genome shotgun (WGS) entry which is preliminary data.</text>
</comment>
<dbReference type="AlphaFoldDB" id="A0A9P6D7T9"/>
<reference evidence="1" key="1">
    <citation type="submission" date="2020-11" db="EMBL/GenBank/DDBJ databases">
        <authorList>
            <consortium name="DOE Joint Genome Institute"/>
            <person name="Ahrendt S."/>
            <person name="Riley R."/>
            <person name="Andreopoulos W."/>
            <person name="Labutti K."/>
            <person name="Pangilinan J."/>
            <person name="Ruiz-Duenas F.J."/>
            <person name="Barrasa J.M."/>
            <person name="Sanchez-Garcia M."/>
            <person name="Camarero S."/>
            <person name="Miyauchi S."/>
            <person name="Serrano A."/>
            <person name="Linde D."/>
            <person name="Babiker R."/>
            <person name="Drula E."/>
            <person name="Ayuso-Fernandez I."/>
            <person name="Pacheco R."/>
            <person name="Padilla G."/>
            <person name="Ferreira P."/>
            <person name="Barriuso J."/>
            <person name="Kellner H."/>
            <person name="Castanera R."/>
            <person name="Alfaro M."/>
            <person name="Ramirez L."/>
            <person name="Pisabarro A.G."/>
            <person name="Kuo A."/>
            <person name="Tritt A."/>
            <person name="Lipzen A."/>
            <person name="He G."/>
            <person name="Yan M."/>
            <person name="Ng V."/>
            <person name="Cullen D."/>
            <person name="Martin F."/>
            <person name="Rosso M.-N."/>
            <person name="Henrissat B."/>
            <person name="Hibbett D."/>
            <person name="Martinez A.T."/>
            <person name="Grigoriev I.V."/>
        </authorList>
    </citation>
    <scope>NUCLEOTIDE SEQUENCE</scope>
    <source>
        <strain evidence="1">CIRM-BRFM 674</strain>
    </source>
</reference>
<evidence type="ECO:0000313" key="2">
    <source>
        <dbReference type="Proteomes" id="UP000807469"/>
    </source>
</evidence>
<dbReference type="InterPro" id="IPR032675">
    <property type="entry name" value="LRR_dom_sf"/>
</dbReference>
<keyword evidence="2" id="KW-1185">Reference proteome</keyword>
<proteinExistence type="predicted"/>
<gene>
    <name evidence="1" type="ORF">BDN70DRAFT_367633</name>
</gene>
<evidence type="ECO:0000313" key="1">
    <source>
        <dbReference type="EMBL" id="KAF9485993.1"/>
    </source>
</evidence>
<dbReference type="SUPFAM" id="SSF52047">
    <property type="entry name" value="RNI-like"/>
    <property type="match status" value="1"/>
</dbReference>
<dbReference type="Proteomes" id="UP000807469">
    <property type="component" value="Unassembled WGS sequence"/>
</dbReference>
<dbReference type="Gene3D" id="3.80.10.10">
    <property type="entry name" value="Ribonuclease Inhibitor"/>
    <property type="match status" value="1"/>
</dbReference>
<dbReference type="EMBL" id="MU155132">
    <property type="protein sequence ID" value="KAF9485993.1"/>
    <property type="molecule type" value="Genomic_DNA"/>
</dbReference>
<sequence>MHLVKEQTNLLDRFQTYMERSHLHLLDLLFDFSLHFSAPLMKLAMQHAGRWRRFSIFAFWVMSDLVFDCFQTLQAPNLQYFAIHPNAGASFGNAIVSAGPIPTTPTILMGSLRLTYMWFDISAIPQFIPTMINITTLRIEGSRYYTSPLNIYTAILSILAIPGLENLSIAGNITDFPPFSALEQSIKVPKLQHLQIIDSQACAQHLLLIDAPSLDTLVLEKGCITIEDPLILAHPFPALRCLVLVDVEASDRESGIALGIFTENIHELCVYSDGSQGHRILLDLIQGSDSTSSTDFGLWPKLREATFALVSPQSPTFYANLLRARPTDSPELALRIHQSLIDVWQELDPDSLKSIIQLARLIIPMDPSSPITAIKEGWRLGRGRFGEFLDTLDTFQIQTGSFFMDFNEPAWTDLESLSHSNGEPS</sequence>
<protein>
    <submittedName>
        <fullName evidence="1">Uncharacterized protein</fullName>
    </submittedName>
</protein>